<keyword evidence="9" id="KW-1185">Reference proteome</keyword>
<keyword evidence="1" id="KW-1003">Cell membrane</keyword>
<dbReference type="EMBL" id="JAMXLR010000092">
    <property type="protein sequence ID" value="MCO6047759.1"/>
    <property type="molecule type" value="Genomic_DNA"/>
</dbReference>
<dbReference type="AlphaFoldDB" id="A0A9X2JKZ8"/>
<evidence type="ECO:0000313" key="9">
    <source>
        <dbReference type="Proteomes" id="UP001155241"/>
    </source>
</evidence>
<keyword evidence="4 6" id="KW-0472">Membrane</keyword>
<dbReference type="PROSITE" id="PS50234">
    <property type="entry name" value="VWFA"/>
    <property type="match status" value="1"/>
</dbReference>
<dbReference type="InterPro" id="IPR050768">
    <property type="entry name" value="UPF0353/GerABKA_families"/>
</dbReference>
<evidence type="ECO:0000256" key="4">
    <source>
        <dbReference type="ARBA" id="ARBA00023136"/>
    </source>
</evidence>
<evidence type="ECO:0000313" key="8">
    <source>
        <dbReference type="EMBL" id="MCO6047759.1"/>
    </source>
</evidence>
<feature type="compositionally biased region" description="Polar residues" evidence="5">
    <location>
        <begin position="342"/>
        <end position="365"/>
    </location>
</feature>
<dbReference type="Gene3D" id="3.40.50.410">
    <property type="entry name" value="von Willebrand factor, type A domain"/>
    <property type="match status" value="1"/>
</dbReference>
<evidence type="ECO:0000256" key="6">
    <source>
        <dbReference type="SAM" id="Phobius"/>
    </source>
</evidence>
<dbReference type="PANTHER" id="PTHR22550:SF5">
    <property type="entry name" value="LEUCINE ZIPPER PROTEIN 4"/>
    <property type="match status" value="1"/>
</dbReference>
<dbReference type="Proteomes" id="UP001155241">
    <property type="component" value="Unassembled WGS sequence"/>
</dbReference>
<dbReference type="RefSeq" id="WP_252855866.1">
    <property type="nucleotide sequence ID" value="NZ_JAMXLR010000092.1"/>
</dbReference>
<evidence type="ECO:0000256" key="3">
    <source>
        <dbReference type="ARBA" id="ARBA00022989"/>
    </source>
</evidence>
<keyword evidence="3 6" id="KW-1133">Transmembrane helix</keyword>
<feature type="domain" description="VWFA" evidence="7">
    <location>
        <begin position="92"/>
        <end position="266"/>
    </location>
</feature>
<dbReference type="SMART" id="SM00327">
    <property type="entry name" value="VWA"/>
    <property type="match status" value="1"/>
</dbReference>
<comment type="caution">
    <text evidence="8">The sequence shown here is derived from an EMBL/GenBank/DDBJ whole genome shotgun (WGS) entry which is preliminary data.</text>
</comment>
<feature type="transmembrane region" description="Helical" evidence="6">
    <location>
        <begin position="54"/>
        <end position="75"/>
    </location>
</feature>
<dbReference type="Pfam" id="PF00092">
    <property type="entry name" value="VWA"/>
    <property type="match status" value="1"/>
</dbReference>
<feature type="region of interest" description="Disordered" evidence="5">
    <location>
        <begin position="340"/>
        <end position="365"/>
    </location>
</feature>
<evidence type="ECO:0000259" key="7">
    <source>
        <dbReference type="PROSITE" id="PS50234"/>
    </source>
</evidence>
<keyword evidence="2 6" id="KW-0812">Transmembrane</keyword>
<dbReference type="InterPro" id="IPR036465">
    <property type="entry name" value="vWFA_dom_sf"/>
</dbReference>
<evidence type="ECO:0000256" key="5">
    <source>
        <dbReference type="SAM" id="MobiDB-lite"/>
    </source>
</evidence>
<reference evidence="8" key="1">
    <citation type="submission" date="2022-06" db="EMBL/GenBank/DDBJ databases">
        <title>Aeoliella straminimaris, a novel planctomycete from sediments.</title>
        <authorList>
            <person name="Vitorino I.R."/>
            <person name="Lage O.M."/>
        </authorList>
    </citation>
    <scope>NUCLEOTIDE SEQUENCE</scope>
    <source>
        <strain evidence="8">ICT_H6.2</strain>
    </source>
</reference>
<dbReference type="PANTHER" id="PTHR22550">
    <property type="entry name" value="SPORE GERMINATION PROTEIN"/>
    <property type="match status" value="1"/>
</dbReference>
<gene>
    <name evidence="8" type="ORF">NG895_27970</name>
</gene>
<organism evidence="8 9">
    <name type="scientific">Aeoliella straminimaris</name>
    <dbReference type="NCBI Taxonomy" id="2954799"/>
    <lineage>
        <taxon>Bacteria</taxon>
        <taxon>Pseudomonadati</taxon>
        <taxon>Planctomycetota</taxon>
        <taxon>Planctomycetia</taxon>
        <taxon>Pirellulales</taxon>
        <taxon>Lacipirellulaceae</taxon>
        <taxon>Aeoliella</taxon>
    </lineage>
</organism>
<proteinExistence type="predicted"/>
<dbReference type="SUPFAM" id="SSF53300">
    <property type="entry name" value="vWA-like"/>
    <property type="match status" value="1"/>
</dbReference>
<sequence>MDIQIGNPTQLVWLWLPVVALVAVLFAAGARRRARMRFATANLVRRVFTTSGKLRTALCAAFVTTAMGLMVLALLDVRWGKVSREVPQKGIEVMFVLDVSRSMLAEDASPSRLERAKQQIKDVVDEMAGDRVGLVVFAGDARQQIPLTTHYDDFKESLDAVGPHSIRRGGSQLGEAIRVASNSFLTKLNAHKAMVIFTDGEDQESDPVAVAKKARQDTGVRIFTVGLGDMDQGARIPTADNGGKSYLQHDGQQVWSKLHGDILRQVAVETDGAYIPAGIKQVNMADVYQGYIADVEQMEFETAKIDQYEARFQWLLAPALLLLLCEVAIATWPTRRVAQAEHTASTGRGQSSASEANSPEHSTAA</sequence>
<accession>A0A9X2JKZ8</accession>
<dbReference type="InterPro" id="IPR002035">
    <property type="entry name" value="VWF_A"/>
</dbReference>
<protein>
    <submittedName>
        <fullName evidence="8">VWA domain-containing protein</fullName>
    </submittedName>
</protein>
<evidence type="ECO:0000256" key="1">
    <source>
        <dbReference type="ARBA" id="ARBA00022475"/>
    </source>
</evidence>
<name>A0A9X2JKZ8_9BACT</name>
<feature type="transmembrane region" description="Helical" evidence="6">
    <location>
        <begin position="12"/>
        <end position="30"/>
    </location>
</feature>
<evidence type="ECO:0000256" key="2">
    <source>
        <dbReference type="ARBA" id="ARBA00022692"/>
    </source>
</evidence>